<organism evidence="1 2">
    <name type="scientific">Lasiodiplodia mahajangana</name>
    <dbReference type="NCBI Taxonomy" id="1108764"/>
    <lineage>
        <taxon>Eukaryota</taxon>
        <taxon>Fungi</taxon>
        <taxon>Dikarya</taxon>
        <taxon>Ascomycota</taxon>
        <taxon>Pezizomycotina</taxon>
        <taxon>Dothideomycetes</taxon>
        <taxon>Dothideomycetes incertae sedis</taxon>
        <taxon>Botryosphaeriales</taxon>
        <taxon>Botryosphaeriaceae</taxon>
        <taxon>Lasiodiplodia</taxon>
    </lineage>
</organism>
<proteinExistence type="predicted"/>
<sequence length="316" mass="36537">MMSSLQQKILKEGITKKKAVTKRRGKKGEKCKLRALLESNPELVLEDFVVKYRRSEHLHTTLDEMMNQILQSHRCSRIRRRDILVQENSRNTNENKLLGVVCLPVKDAESDTPEEYLIRDPQGYFAFLMALAEAGAMNREAPFAPEKQALIVKYWPGNQIIGAKNLLVNIKPLILGLASCVILENYRQNAGRPQWKTRECLKPDFESFFGRQLSVDDVRSTAEDNYKAFKELRKQQLISCGIKDSDMELYLPTSEDADRQITVFVLVNAMIVLYNEEDYAIREVWANATQAMIDKSPTDTHVENQFRIIKERRLQR</sequence>
<keyword evidence="2" id="KW-1185">Reference proteome</keyword>
<dbReference type="Proteomes" id="UP001153332">
    <property type="component" value="Unassembled WGS sequence"/>
</dbReference>
<reference evidence="1" key="1">
    <citation type="submission" date="2022-12" db="EMBL/GenBank/DDBJ databases">
        <title>Genome Sequence of Lasiodiplodia mahajangana.</title>
        <authorList>
            <person name="Buettner E."/>
        </authorList>
    </citation>
    <scope>NUCLEOTIDE SEQUENCE</scope>
    <source>
        <strain evidence="1">VT137</strain>
    </source>
</reference>
<comment type="caution">
    <text evidence="1">The sequence shown here is derived from an EMBL/GenBank/DDBJ whole genome shotgun (WGS) entry which is preliminary data.</text>
</comment>
<gene>
    <name evidence="1" type="ORF">O1611_g6008</name>
</gene>
<dbReference type="EMBL" id="JAPUUL010001357">
    <property type="protein sequence ID" value="KAJ8127629.1"/>
    <property type="molecule type" value="Genomic_DNA"/>
</dbReference>
<name>A0ACC2JJV9_9PEZI</name>
<accession>A0ACC2JJV9</accession>
<evidence type="ECO:0000313" key="2">
    <source>
        <dbReference type="Proteomes" id="UP001153332"/>
    </source>
</evidence>
<evidence type="ECO:0000313" key="1">
    <source>
        <dbReference type="EMBL" id="KAJ8127629.1"/>
    </source>
</evidence>
<protein>
    <submittedName>
        <fullName evidence="1">Uncharacterized protein</fullName>
    </submittedName>
</protein>